<proteinExistence type="predicted"/>
<gene>
    <name evidence="1" type="ORF">HEB94_003812</name>
</gene>
<name>A0A927R9X2_9ACTN</name>
<dbReference type="EMBL" id="JADBEM010000001">
    <property type="protein sequence ID" value="MBE1606964.1"/>
    <property type="molecule type" value="Genomic_DNA"/>
</dbReference>
<dbReference type="RefSeq" id="WP_192750986.1">
    <property type="nucleotide sequence ID" value="NZ_BAABJL010000069.1"/>
</dbReference>
<keyword evidence="2" id="KW-1185">Reference proteome</keyword>
<protein>
    <recommendedName>
        <fullName evidence="3">DUF4177 domain-containing protein</fullName>
    </recommendedName>
</protein>
<evidence type="ECO:0008006" key="3">
    <source>
        <dbReference type="Google" id="ProtNLM"/>
    </source>
</evidence>
<comment type="caution">
    <text evidence="1">The sequence shown here is derived from an EMBL/GenBank/DDBJ whole genome shotgun (WGS) entry which is preliminary data.</text>
</comment>
<evidence type="ECO:0000313" key="2">
    <source>
        <dbReference type="Proteomes" id="UP000638648"/>
    </source>
</evidence>
<sequence>MYEYATVFLAPELGMVVWQNEINEWASNGWRLVAVSNDVAFMERPADMLSERQV</sequence>
<accession>A0A927R9X2</accession>
<reference evidence="1" key="1">
    <citation type="submission" date="2020-10" db="EMBL/GenBank/DDBJ databases">
        <title>Sequencing the genomes of 1000 actinobacteria strains.</title>
        <authorList>
            <person name="Klenk H.-P."/>
        </authorList>
    </citation>
    <scope>NUCLEOTIDE SEQUENCE</scope>
    <source>
        <strain evidence="1">DSM 45354</strain>
    </source>
</reference>
<evidence type="ECO:0000313" key="1">
    <source>
        <dbReference type="EMBL" id="MBE1606964.1"/>
    </source>
</evidence>
<dbReference type="Proteomes" id="UP000638648">
    <property type="component" value="Unassembled WGS sequence"/>
</dbReference>
<dbReference type="AlphaFoldDB" id="A0A927R9X2"/>
<organism evidence="1 2">
    <name type="scientific">Actinopolymorpha pittospori</name>
    <dbReference type="NCBI Taxonomy" id="648752"/>
    <lineage>
        <taxon>Bacteria</taxon>
        <taxon>Bacillati</taxon>
        <taxon>Actinomycetota</taxon>
        <taxon>Actinomycetes</taxon>
        <taxon>Propionibacteriales</taxon>
        <taxon>Actinopolymorphaceae</taxon>
        <taxon>Actinopolymorpha</taxon>
    </lineage>
</organism>